<evidence type="ECO:0000256" key="6">
    <source>
        <dbReference type="SAM" id="MobiDB-lite"/>
    </source>
</evidence>
<evidence type="ECO:0000256" key="1">
    <source>
        <dbReference type="ARBA" id="ARBA00004123"/>
    </source>
</evidence>
<dbReference type="PRINTS" id="PR01443">
    <property type="entry name" value="TFIID30KDSUB"/>
</dbReference>
<evidence type="ECO:0000313" key="7">
    <source>
        <dbReference type="Proteomes" id="UP000036681"/>
    </source>
</evidence>
<evidence type="ECO:0000256" key="4">
    <source>
        <dbReference type="ARBA" id="ARBA00023242"/>
    </source>
</evidence>
<evidence type="ECO:0000256" key="2">
    <source>
        <dbReference type="ARBA" id="ARBA00023015"/>
    </source>
</evidence>
<dbReference type="GO" id="GO:0006367">
    <property type="term" value="P:transcription initiation at RNA polymerase II promoter"/>
    <property type="evidence" value="ECO:0007669"/>
    <property type="project" value="TreeGrafter"/>
</dbReference>
<dbReference type="Proteomes" id="UP000036681">
    <property type="component" value="Unplaced"/>
</dbReference>
<feature type="region of interest" description="Disordered" evidence="6">
    <location>
        <begin position="1"/>
        <end position="46"/>
    </location>
</feature>
<feature type="compositionally biased region" description="Polar residues" evidence="6">
    <location>
        <begin position="23"/>
        <end position="41"/>
    </location>
</feature>
<accession>A0A0M3ING4</accession>
<dbReference type="AlphaFoldDB" id="A0A0M3ING4"/>
<name>A0A0M3ING4_ASCLU</name>
<proteinExistence type="inferred from homology"/>
<organism evidence="7 8">
    <name type="scientific">Ascaris lumbricoides</name>
    <name type="common">Giant roundworm</name>
    <dbReference type="NCBI Taxonomy" id="6252"/>
    <lineage>
        <taxon>Eukaryota</taxon>
        <taxon>Metazoa</taxon>
        <taxon>Ecdysozoa</taxon>
        <taxon>Nematoda</taxon>
        <taxon>Chromadorea</taxon>
        <taxon>Rhabditida</taxon>
        <taxon>Spirurina</taxon>
        <taxon>Ascaridomorpha</taxon>
        <taxon>Ascaridoidea</taxon>
        <taxon>Ascarididae</taxon>
        <taxon>Ascaris</taxon>
    </lineage>
</organism>
<comment type="subcellular location">
    <subcellularLocation>
        <location evidence="1">Nucleus</location>
    </subcellularLocation>
</comment>
<dbReference type="GO" id="GO:0000124">
    <property type="term" value="C:SAGA complex"/>
    <property type="evidence" value="ECO:0007669"/>
    <property type="project" value="TreeGrafter"/>
</dbReference>
<dbReference type="GO" id="GO:1990841">
    <property type="term" value="F:promoter-specific chromatin binding"/>
    <property type="evidence" value="ECO:0007669"/>
    <property type="project" value="TreeGrafter"/>
</dbReference>
<reference evidence="8" key="1">
    <citation type="submission" date="2017-02" db="UniProtKB">
        <authorList>
            <consortium name="WormBaseParasite"/>
        </authorList>
    </citation>
    <scope>IDENTIFICATION</scope>
</reference>
<keyword evidence="2" id="KW-0805">Transcription regulation</keyword>
<evidence type="ECO:0000256" key="3">
    <source>
        <dbReference type="ARBA" id="ARBA00023163"/>
    </source>
</evidence>
<sequence length="234" mass="26445">MSDHHNTPENTSQPTSSSISSSVLRTPTQRPLSESQHSALLTNGPVAPGNTLREFVNNLEEFAPTIPDSVTLHYMKKSGIDNADPRVIRLFSLAAQKFTSDIVLDCMQQVSKYFTHVDFFFNFQEIFYSYTTILLEFVNNLEEFAPTIPDSVTLHYMKKSGIDNADPRVIRLFSLAAQKFTSDIVLDCMQQARMKCIGQAKKGTKEIRYTLTSELLESVLAEYGIDVKKPPYFQ</sequence>
<dbReference type="Pfam" id="PF03540">
    <property type="entry name" value="TAF10"/>
    <property type="match status" value="2"/>
</dbReference>
<dbReference type="PANTHER" id="PTHR21242:SF0">
    <property type="entry name" value="TRANSCRIPTION INITIATION FACTOR TFIID SUBUNIT 10"/>
    <property type="match status" value="1"/>
</dbReference>
<dbReference type="InterPro" id="IPR003923">
    <property type="entry name" value="TAF10"/>
</dbReference>
<dbReference type="GO" id="GO:0016251">
    <property type="term" value="F:RNA polymerase II general transcription initiation factor activity"/>
    <property type="evidence" value="ECO:0007669"/>
    <property type="project" value="TreeGrafter"/>
</dbReference>
<protein>
    <submittedName>
        <fullName evidence="8">Transcription initiation factor TFIID subunit 10</fullName>
    </submittedName>
</protein>
<dbReference type="CDD" id="cd07982">
    <property type="entry name" value="HFD_TAF10"/>
    <property type="match status" value="1"/>
</dbReference>
<keyword evidence="3" id="KW-0804">Transcription</keyword>
<evidence type="ECO:0000256" key="5">
    <source>
        <dbReference type="ARBA" id="ARBA00025730"/>
    </source>
</evidence>
<comment type="similarity">
    <text evidence="5">Belongs to the TAF10 family.</text>
</comment>
<dbReference type="GO" id="GO:0005669">
    <property type="term" value="C:transcription factor TFIID complex"/>
    <property type="evidence" value="ECO:0007669"/>
    <property type="project" value="TreeGrafter"/>
</dbReference>
<keyword evidence="4" id="KW-0539">Nucleus</keyword>
<dbReference type="WBParaSite" id="ALUE_0002029201-mRNA-1">
    <property type="protein sequence ID" value="ALUE_0002029201-mRNA-1"/>
    <property type="gene ID" value="ALUE_0002029201"/>
</dbReference>
<evidence type="ECO:0000313" key="8">
    <source>
        <dbReference type="WBParaSite" id="ALUE_0002029201-mRNA-1"/>
    </source>
</evidence>
<dbReference type="PANTHER" id="PTHR21242">
    <property type="entry name" value="TRANSCRIPTION INITIATION FACTOR TFIID SUBUNIT 10"/>
    <property type="match status" value="1"/>
</dbReference>
<keyword evidence="7" id="KW-1185">Reference proteome</keyword>